<dbReference type="Proteomes" id="UP000266841">
    <property type="component" value="Unassembled WGS sequence"/>
</dbReference>
<organism evidence="2 3">
    <name type="scientific">Thalassiosira oceanica</name>
    <name type="common">Marine diatom</name>
    <dbReference type="NCBI Taxonomy" id="159749"/>
    <lineage>
        <taxon>Eukaryota</taxon>
        <taxon>Sar</taxon>
        <taxon>Stramenopiles</taxon>
        <taxon>Ochrophyta</taxon>
        <taxon>Bacillariophyta</taxon>
        <taxon>Coscinodiscophyceae</taxon>
        <taxon>Thalassiosirophycidae</taxon>
        <taxon>Thalassiosirales</taxon>
        <taxon>Thalassiosiraceae</taxon>
        <taxon>Thalassiosira</taxon>
    </lineage>
</organism>
<evidence type="ECO:0000313" key="3">
    <source>
        <dbReference type="Proteomes" id="UP000266841"/>
    </source>
</evidence>
<feature type="region of interest" description="Disordered" evidence="1">
    <location>
        <begin position="178"/>
        <end position="212"/>
    </location>
</feature>
<reference evidence="2 3" key="1">
    <citation type="journal article" date="2012" name="Genome Biol.">
        <title>Genome and low-iron response of an oceanic diatom adapted to chronic iron limitation.</title>
        <authorList>
            <person name="Lommer M."/>
            <person name="Specht M."/>
            <person name="Roy A.S."/>
            <person name="Kraemer L."/>
            <person name="Andreson R."/>
            <person name="Gutowska M.A."/>
            <person name="Wolf J."/>
            <person name="Bergner S.V."/>
            <person name="Schilhabel M.B."/>
            <person name="Klostermeier U.C."/>
            <person name="Beiko R.G."/>
            <person name="Rosenstiel P."/>
            <person name="Hippler M."/>
            <person name="Laroche J."/>
        </authorList>
    </citation>
    <scope>NUCLEOTIDE SEQUENCE [LARGE SCALE GENOMIC DNA]</scope>
    <source>
        <strain evidence="2 3">CCMP1005</strain>
    </source>
</reference>
<proteinExistence type="predicted"/>
<dbReference type="EMBL" id="AGNL01018324">
    <property type="protein sequence ID" value="EJK63314.1"/>
    <property type="molecule type" value="Genomic_DNA"/>
</dbReference>
<dbReference type="AlphaFoldDB" id="K0SEC1"/>
<evidence type="ECO:0000313" key="2">
    <source>
        <dbReference type="EMBL" id="EJK63314.1"/>
    </source>
</evidence>
<feature type="compositionally biased region" description="Low complexity" evidence="1">
    <location>
        <begin position="1"/>
        <end position="31"/>
    </location>
</feature>
<gene>
    <name evidence="2" type="ORF">THAOC_16035</name>
</gene>
<feature type="region of interest" description="Disordered" evidence="1">
    <location>
        <begin position="1"/>
        <end position="38"/>
    </location>
</feature>
<accession>K0SEC1</accession>
<keyword evidence="3" id="KW-1185">Reference proteome</keyword>
<sequence>MVAKAETATETESMEAAVGDCGSDASSSSSVESDEADGVMWKASAAKIRQQARDLLEQPPATASSNTSSSDRAALYESYHNDASSSSIGTVRISNTGDTYQRSSAPDTTWRSLPEYEVGESLSMTSVATMAFSCIAQCLTEGLRAASSYYADSPYQSTGEQHVSSEVNKYQQVEGFESRGRFSSDRLGETMERSPETREQWATVPVPSYQSG</sequence>
<feature type="region of interest" description="Disordered" evidence="1">
    <location>
        <begin position="85"/>
        <end position="108"/>
    </location>
</feature>
<feature type="compositionally biased region" description="Low complexity" evidence="1">
    <location>
        <begin position="59"/>
        <end position="70"/>
    </location>
</feature>
<feature type="region of interest" description="Disordered" evidence="1">
    <location>
        <begin position="50"/>
        <end position="70"/>
    </location>
</feature>
<feature type="compositionally biased region" description="Basic and acidic residues" evidence="1">
    <location>
        <begin position="178"/>
        <end position="199"/>
    </location>
</feature>
<protein>
    <submittedName>
        <fullName evidence="2">Uncharacterized protein</fullName>
    </submittedName>
</protein>
<name>K0SEC1_THAOC</name>
<evidence type="ECO:0000256" key="1">
    <source>
        <dbReference type="SAM" id="MobiDB-lite"/>
    </source>
</evidence>
<comment type="caution">
    <text evidence="2">The sequence shown here is derived from an EMBL/GenBank/DDBJ whole genome shotgun (WGS) entry which is preliminary data.</text>
</comment>
<dbReference type="eggNOG" id="ENOG502QZBH">
    <property type="taxonomic scope" value="Eukaryota"/>
</dbReference>